<sequence>MSETPDPALSAGAPQAAPQPGAGRRLAVALALYTGVRLLLVVVIAAIIYGVGRAAGIDVPILVAAIFAVLIALPLGMIAFKSLRLRVNAAIAEVDEDRRIKRESLQARLRGEPGSPS</sequence>
<comment type="caution">
    <text evidence="3">The sequence shown here is derived from an EMBL/GenBank/DDBJ whole genome shotgun (WGS) entry which is preliminary data.</text>
</comment>
<feature type="transmembrane region" description="Helical" evidence="2">
    <location>
        <begin position="61"/>
        <end position="80"/>
    </location>
</feature>
<organism evidence="3 4">
    <name type="scientific">Williamsia deligens</name>
    <dbReference type="NCBI Taxonomy" id="321325"/>
    <lineage>
        <taxon>Bacteria</taxon>
        <taxon>Bacillati</taxon>
        <taxon>Actinomycetota</taxon>
        <taxon>Actinomycetes</taxon>
        <taxon>Mycobacteriales</taxon>
        <taxon>Nocardiaceae</taxon>
        <taxon>Williamsia</taxon>
    </lineage>
</organism>
<dbReference type="Pfam" id="PF14012">
    <property type="entry name" value="DUF4229"/>
    <property type="match status" value="1"/>
</dbReference>
<feature type="region of interest" description="Disordered" evidence="1">
    <location>
        <begin position="1"/>
        <end position="21"/>
    </location>
</feature>
<evidence type="ECO:0000313" key="4">
    <source>
        <dbReference type="Proteomes" id="UP001597068"/>
    </source>
</evidence>
<name>A0ABW3G2E1_9NOCA</name>
<protein>
    <submittedName>
        <fullName evidence="3">DUF4229 domain-containing protein</fullName>
    </submittedName>
</protein>
<reference evidence="4" key="1">
    <citation type="journal article" date="2019" name="Int. J. Syst. Evol. Microbiol.">
        <title>The Global Catalogue of Microorganisms (GCM) 10K type strain sequencing project: providing services to taxonomists for standard genome sequencing and annotation.</title>
        <authorList>
            <consortium name="The Broad Institute Genomics Platform"/>
            <consortium name="The Broad Institute Genome Sequencing Center for Infectious Disease"/>
            <person name="Wu L."/>
            <person name="Ma J."/>
        </authorList>
    </citation>
    <scope>NUCLEOTIDE SEQUENCE [LARGE SCALE GENOMIC DNA]</scope>
    <source>
        <strain evidence="4">CCUG 50873</strain>
    </source>
</reference>
<feature type="compositionally biased region" description="Low complexity" evidence="1">
    <location>
        <begin position="11"/>
        <end position="21"/>
    </location>
</feature>
<evidence type="ECO:0000256" key="2">
    <source>
        <dbReference type="SAM" id="Phobius"/>
    </source>
</evidence>
<evidence type="ECO:0000313" key="3">
    <source>
        <dbReference type="EMBL" id="MFD0924756.1"/>
    </source>
</evidence>
<keyword evidence="2" id="KW-0812">Transmembrane</keyword>
<dbReference type="InterPro" id="IPR025323">
    <property type="entry name" value="DUF4229"/>
</dbReference>
<keyword evidence="2" id="KW-0472">Membrane</keyword>
<proteinExistence type="predicted"/>
<feature type="transmembrane region" description="Helical" evidence="2">
    <location>
        <begin position="26"/>
        <end position="49"/>
    </location>
</feature>
<keyword evidence="4" id="KW-1185">Reference proteome</keyword>
<dbReference type="Proteomes" id="UP001597068">
    <property type="component" value="Unassembled WGS sequence"/>
</dbReference>
<dbReference type="EMBL" id="JBHTIL010000001">
    <property type="protein sequence ID" value="MFD0924756.1"/>
    <property type="molecule type" value="Genomic_DNA"/>
</dbReference>
<dbReference type="RefSeq" id="WP_372505320.1">
    <property type="nucleotide sequence ID" value="NZ_BAAAMO010000002.1"/>
</dbReference>
<accession>A0ABW3G2E1</accession>
<keyword evidence="2" id="KW-1133">Transmembrane helix</keyword>
<gene>
    <name evidence="3" type="ORF">ACFQ04_03310</name>
</gene>
<evidence type="ECO:0000256" key="1">
    <source>
        <dbReference type="SAM" id="MobiDB-lite"/>
    </source>
</evidence>